<sequence>MKLNITLVFKLSLNLLSYHGKLVRWGILGFSFTPLIGTYLYTKGYKLQFLVCPIRHFTGIPCPGCGMTRSFMAIARGDWHQAVAEHLFGPLLFASFVIAVVHIMLELLTKRQITAFYWQLLKRRKLQILGASAIFTYYFLRLYQISQTGELYFAFIHSPLGKLLY</sequence>
<evidence type="ECO:0000313" key="2">
    <source>
        <dbReference type="EMBL" id="AFZ55722.1"/>
    </source>
</evidence>
<evidence type="ECO:0000313" key="3">
    <source>
        <dbReference type="Proteomes" id="UP000010474"/>
    </source>
</evidence>
<protein>
    <recommendedName>
        <fullName evidence="4">DUF2752 domain-containing protein</fullName>
    </recommendedName>
</protein>
<dbReference type="Proteomes" id="UP000010474">
    <property type="component" value="Chromosome"/>
</dbReference>
<feature type="transmembrane region" description="Helical" evidence="1">
    <location>
        <begin position="22"/>
        <end position="41"/>
    </location>
</feature>
<accession>K9ZAX2</accession>
<name>K9ZAX2_ANACC</name>
<dbReference type="PATRIC" id="fig|272123.3.peg.120"/>
<dbReference type="AlphaFoldDB" id="K9ZAX2"/>
<evidence type="ECO:0000256" key="1">
    <source>
        <dbReference type="SAM" id="Phobius"/>
    </source>
</evidence>
<keyword evidence="1" id="KW-0812">Transmembrane</keyword>
<dbReference type="OrthoDB" id="466478at2"/>
<reference evidence="3" key="1">
    <citation type="journal article" date="2013" name="Proc. Natl. Acad. Sci. U.S.A.">
        <title>Improving the coverage of the cyanobacterial phylum using diversity-driven genome sequencing.</title>
        <authorList>
            <person name="Shih P.M."/>
            <person name="Wu D."/>
            <person name="Latifi A."/>
            <person name="Axen S.D."/>
            <person name="Fewer D.P."/>
            <person name="Talla E."/>
            <person name="Calteau A."/>
            <person name="Cai F."/>
            <person name="Tandeau de Marsac N."/>
            <person name="Rippka R."/>
            <person name="Herdman M."/>
            <person name="Sivonen K."/>
            <person name="Coursin T."/>
            <person name="Laurent T."/>
            <person name="Goodwin L."/>
            <person name="Nolan M."/>
            <person name="Davenport K.W."/>
            <person name="Han C.S."/>
            <person name="Rubin E.M."/>
            <person name="Eisen J.A."/>
            <person name="Woyke T."/>
            <person name="Gugger M."/>
            <person name="Kerfeld C.A."/>
        </authorList>
    </citation>
    <scope>NUCLEOTIDE SEQUENCE [LARGE SCALE GENOMIC DNA]</scope>
    <source>
        <strain evidence="3">ATCC 27899 / PCC 7122</strain>
    </source>
</reference>
<keyword evidence="3" id="KW-1185">Reference proteome</keyword>
<dbReference type="Pfam" id="PF10825">
    <property type="entry name" value="DUF2752"/>
    <property type="match status" value="1"/>
</dbReference>
<proteinExistence type="predicted"/>
<dbReference type="eggNOG" id="ENOG503325J">
    <property type="taxonomic scope" value="Bacteria"/>
</dbReference>
<dbReference type="STRING" id="272123.Anacy_0113"/>
<feature type="transmembrane region" description="Helical" evidence="1">
    <location>
        <begin position="126"/>
        <end position="143"/>
    </location>
</feature>
<evidence type="ECO:0008006" key="4">
    <source>
        <dbReference type="Google" id="ProtNLM"/>
    </source>
</evidence>
<keyword evidence="1" id="KW-1133">Transmembrane helix</keyword>
<dbReference type="KEGG" id="acy:Anacy_0113"/>
<organism evidence="2 3">
    <name type="scientific">Anabaena cylindrica (strain ATCC 27899 / PCC 7122)</name>
    <dbReference type="NCBI Taxonomy" id="272123"/>
    <lineage>
        <taxon>Bacteria</taxon>
        <taxon>Bacillati</taxon>
        <taxon>Cyanobacteriota</taxon>
        <taxon>Cyanophyceae</taxon>
        <taxon>Nostocales</taxon>
        <taxon>Nostocaceae</taxon>
        <taxon>Anabaena</taxon>
    </lineage>
</organism>
<dbReference type="EMBL" id="CP003659">
    <property type="protein sequence ID" value="AFZ55722.1"/>
    <property type="molecule type" value="Genomic_DNA"/>
</dbReference>
<keyword evidence="1" id="KW-0472">Membrane</keyword>
<gene>
    <name evidence="2" type="ordered locus">Anacy_0113</name>
</gene>
<dbReference type="HOGENOM" id="CLU_142309_0_0_3"/>
<feature type="transmembrane region" description="Helical" evidence="1">
    <location>
        <begin position="87"/>
        <end position="105"/>
    </location>
</feature>
<dbReference type="InterPro" id="IPR021215">
    <property type="entry name" value="DUF2752"/>
</dbReference>